<proteinExistence type="predicted"/>
<feature type="compositionally biased region" description="Low complexity" evidence="1">
    <location>
        <begin position="181"/>
        <end position="199"/>
    </location>
</feature>
<evidence type="ECO:0000256" key="1">
    <source>
        <dbReference type="SAM" id="MobiDB-lite"/>
    </source>
</evidence>
<gene>
    <name evidence="2" type="ORF">EMH_0086220</name>
</gene>
<evidence type="ECO:0000313" key="3">
    <source>
        <dbReference type="Proteomes" id="UP000030744"/>
    </source>
</evidence>
<dbReference type="PANTHER" id="PTHR31513">
    <property type="entry name" value="EPHRIN TYPE-B RECEPTOR"/>
    <property type="match status" value="1"/>
</dbReference>
<dbReference type="GeneID" id="25382950"/>
<feature type="compositionally biased region" description="Polar residues" evidence="1">
    <location>
        <begin position="364"/>
        <end position="374"/>
    </location>
</feature>
<organism evidence="2 3">
    <name type="scientific">Eimeria mitis</name>
    <dbReference type="NCBI Taxonomy" id="44415"/>
    <lineage>
        <taxon>Eukaryota</taxon>
        <taxon>Sar</taxon>
        <taxon>Alveolata</taxon>
        <taxon>Apicomplexa</taxon>
        <taxon>Conoidasida</taxon>
        <taxon>Coccidia</taxon>
        <taxon>Eucoccidiorida</taxon>
        <taxon>Eimeriorina</taxon>
        <taxon>Eimeriidae</taxon>
        <taxon>Eimeria</taxon>
    </lineage>
</organism>
<dbReference type="VEuPathDB" id="ToxoDB:EMH_0086220"/>
<feature type="region of interest" description="Disordered" evidence="1">
    <location>
        <begin position="328"/>
        <end position="430"/>
    </location>
</feature>
<sequence length="585" mass="58821">MALSRCLLSQLPREKEQRQQHQQQLQQRQQKQQKQQQLRPTMTQPAEGTAAIFTPLGIPSSLWRSLSSFVPLDSDGPQLVVRVPRGPPAAGEDTASPEGAPSLGALGAVDAGAILYGGAAPWSYVDAAVFAGESLLVESGASLVGGGLLLCGGGGNTELRGTVDASRRGCQPLHGPGAGSRGVSVESSLSSSDASTEPSGAEQSALCGGGGGGHVGAGGDGVHALTGKACRGSGGLSYDRRPRILLPGGLPAARALANDGFALTENNNPTLFASTASASGGGGDLARAGSGGGFVWVQGQTVRIDGQVTADGGGGELMQEAIIDVEVDPEDCPPLPSSPLSETLKGPPDAAAEAKPGGVDAASSGPTPGETTGESAAPDGALQPPGVPPAASEAPLEEVLAAQETTDAAERGPTDPKTPNEATPTPTLDSVSCQLSGILADPAQLGQGGGAGGSIVIEAGALKGHGTISAQGGHGGRCTGGGGGGGAINFLWDTSLHYWGRGPTARQQRGRRSSRNGRGSRNSRSRRINEAGTSNSLIREEAAEKEEELEDEQEASAFIPWLKPLDYAGGFVGSLKYLSPQGLCA</sequence>
<feature type="region of interest" description="Disordered" evidence="1">
    <location>
        <begin position="501"/>
        <end position="554"/>
    </location>
</feature>
<dbReference type="Proteomes" id="UP000030744">
    <property type="component" value="Unassembled WGS sequence"/>
</dbReference>
<feature type="compositionally biased region" description="Acidic residues" evidence="1">
    <location>
        <begin position="543"/>
        <end position="554"/>
    </location>
</feature>
<accession>U6KCG1</accession>
<dbReference type="PANTHER" id="PTHR31513:SF2">
    <property type="entry name" value="MRAZ"/>
    <property type="match status" value="1"/>
</dbReference>
<reference evidence="2" key="2">
    <citation type="submission" date="2013-10" db="EMBL/GenBank/DDBJ databases">
        <authorList>
            <person name="Aslett M."/>
        </authorList>
    </citation>
    <scope>NUCLEOTIDE SEQUENCE [LARGE SCALE GENOMIC DNA]</scope>
    <source>
        <strain evidence="2">Houghton</strain>
    </source>
</reference>
<feature type="compositionally biased region" description="Polar residues" evidence="1">
    <location>
        <begin position="420"/>
        <end position="430"/>
    </location>
</feature>
<dbReference type="EMBL" id="HG685784">
    <property type="protein sequence ID" value="CDJ33897.1"/>
    <property type="molecule type" value="Genomic_DNA"/>
</dbReference>
<feature type="region of interest" description="Disordered" evidence="1">
    <location>
        <begin position="1"/>
        <end position="44"/>
    </location>
</feature>
<protein>
    <submittedName>
        <fullName evidence="2">Uncharacterized protein</fullName>
    </submittedName>
</protein>
<evidence type="ECO:0000313" key="2">
    <source>
        <dbReference type="EMBL" id="CDJ33897.1"/>
    </source>
</evidence>
<name>U6KCG1_9EIME</name>
<dbReference type="AlphaFoldDB" id="U6KCG1"/>
<feature type="region of interest" description="Disordered" evidence="1">
    <location>
        <begin position="166"/>
        <end position="207"/>
    </location>
</feature>
<feature type="compositionally biased region" description="Low complexity" evidence="1">
    <location>
        <begin position="20"/>
        <end position="38"/>
    </location>
</feature>
<keyword evidence="3" id="KW-1185">Reference proteome</keyword>
<dbReference type="RefSeq" id="XP_013356460.1">
    <property type="nucleotide sequence ID" value="XM_013501006.1"/>
</dbReference>
<reference evidence="2" key="1">
    <citation type="submission" date="2013-10" db="EMBL/GenBank/DDBJ databases">
        <title>Genomic analysis of the causative agents of coccidiosis in chickens.</title>
        <authorList>
            <person name="Reid A.J."/>
            <person name="Blake D."/>
            <person name="Billington K."/>
            <person name="Browne H."/>
            <person name="Dunn M."/>
            <person name="Hung S."/>
            <person name="Kawahara F."/>
            <person name="Miranda-Saavedra D."/>
            <person name="Mourier T."/>
            <person name="Nagra H."/>
            <person name="Otto T.D."/>
            <person name="Rawlings N."/>
            <person name="Sanchez A."/>
            <person name="Sanders M."/>
            <person name="Subramaniam C."/>
            <person name="Tay Y."/>
            <person name="Dear P."/>
            <person name="Doerig C."/>
            <person name="Gruber A."/>
            <person name="Parkinson J."/>
            <person name="Shirley M."/>
            <person name="Wan K.L."/>
            <person name="Berriman M."/>
            <person name="Tomley F."/>
            <person name="Pain A."/>
        </authorList>
    </citation>
    <scope>NUCLEOTIDE SEQUENCE [LARGE SCALE GENOMIC DNA]</scope>
    <source>
        <strain evidence="2">Houghton</strain>
    </source>
</reference>